<dbReference type="InterPro" id="IPR028994">
    <property type="entry name" value="Integrin_alpha_N"/>
</dbReference>
<dbReference type="InterPro" id="IPR013517">
    <property type="entry name" value="FG-GAP"/>
</dbReference>
<organism evidence="6 7">
    <name type="scientific">Hymenobacter negativus</name>
    <dbReference type="NCBI Taxonomy" id="2795026"/>
    <lineage>
        <taxon>Bacteria</taxon>
        <taxon>Pseudomonadati</taxon>
        <taxon>Bacteroidota</taxon>
        <taxon>Cytophagia</taxon>
        <taxon>Cytophagales</taxon>
        <taxon>Hymenobacteraceae</taxon>
        <taxon>Hymenobacter</taxon>
    </lineage>
</organism>
<dbReference type="InterPro" id="IPR032812">
    <property type="entry name" value="SbsA_Ig"/>
</dbReference>
<keyword evidence="1 4" id="KW-0732">Signal</keyword>
<evidence type="ECO:0000313" key="6">
    <source>
        <dbReference type="EMBL" id="MBH8560060.1"/>
    </source>
</evidence>
<dbReference type="PANTHER" id="PTHR46580">
    <property type="entry name" value="SENSOR KINASE-RELATED"/>
    <property type="match status" value="1"/>
</dbReference>
<dbReference type="RefSeq" id="WP_198069727.1">
    <property type="nucleotide sequence ID" value="NZ_JAEDAD010000005.1"/>
</dbReference>
<sequence length="565" mass="56012">MTPRYSLAPALLGMAAALAPAGGTHAQAPTLVAVSPAANAVAAPRTAPLVVTASQPLTAASAGALRVFSGQRGGLRTRPATPAQATGSTLSFAPTAYPYLPGETVQYTVTTAAAGSGGALARPRVGQFTTAVGGSGRGYFQAGADLVVGSSTYDVGLADVDNDGDLDLLVVDANSRSVQIRLNDGSGNFSGSQSVAAGYSAYSVTPGDVDGDGDLDLLVANFGGNSLSVCLNNGGGNFSPGQQVPVPAGSLGATLADVDGDGDLDLLSSSPYTSTVHVRVNNGQGTFTGTQDVPVGGQNNGMATGDVDGDGDVDFAVANKFSNTVSVRLNDGSGLFGGTQDVAVGTRPNSVALADVDNDGDLDLLATTEYGGTSVRLNNGSGLFGGTQNVALADGGWKMAMADVDADGDLDLVATGSRYPNLGAISVQLNDGTGVFSGLRTLPFGSLVYGVAAGDLDGDGDLDLVTANYDNASTVSVRFNQAQPLATAGAAASLPALAAFPNPTTGRTALALPPAATSAEVLDGLGRVLRTVPARAGSATLDVAGLAPGLYLVRAAGQVARLVVE</sequence>
<evidence type="ECO:0000256" key="4">
    <source>
        <dbReference type="SAM" id="SignalP"/>
    </source>
</evidence>
<feature type="signal peptide" evidence="4">
    <location>
        <begin position="1"/>
        <end position="21"/>
    </location>
</feature>
<feature type="domain" description="SbsA Ig-like" evidence="5">
    <location>
        <begin position="27"/>
        <end position="130"/>
    </location>
</feature>
<comment type="caution">
    <text evidence="6">The sequence shown here is derived from an EMBL/GenBank/DDBJ whole genome shotgun (WGS) entry which is preliminary data.</text>
</comment>
<evidence type="ECO:0000259" key="5">
    <source>
        <dbReference type="Pfam" id="PF13205"/>
    </source>
</evidence>
<keyword evidence="7" id="KW-1185">Reference proteome</keyword>
<dbReference type="EMBL" id="JAEDAE010000010">
    <property type="protein sequence ID" value="MBH8560060.1"/>
    <property type="molecule type" value="Genomic_DNA"/>
</dbReference>
<evidence type="ECO:0000256" key="1">
    <source>
        <dbReference type="ARBA" id="ARBA00022729"/>
    </source>
</evidence>
<dbReference type="InterPro" id="IPR026444">
    <property type="entry name" value="Secre_tail"/>
</dbReference>
<evidence type="ECO:0000256" key="3">
    <source>
        <dbReference type="ARBA" id="ARBA00023180"/>
    </source>
</evidence>
<protein>
    <submittedName>
        <fullName evidence="6">VCBS repeat-containing protein</fullName>
    </submittedName>
</protein>
<feature type="chain" id="PRO_5046974918" evidence="4">
    <location>
        <begin position="22"/>
        <end position="565"/>
    </location>
</feature>
<dbReference type="InterPro" id="IPR013519">
    <property type="entry name" value="Int_alpha_beta-p"/>
</dbReference>
<dbReference type="Proteomes" id="UP000625631">
    <property type="component" value="Unassembled WGS sequence"/>
</dbReference>
<dbReference type="Pfam" id="PF13205">
    <property type="entry name" value="Big_5"/>
    <property type="match status" value="1"/>
</dbReference>
<dbReference type="NCBIfam" id="TIGR04183">
    <property type="entry name" value="Por_Secre_tail"/>
    <property type="match status" value="1"/>
</dbReference>
<dbReference type="SUPFAM" id="SSF69318">
    <property type="entry name" value="Integrin alpha N-terminal domain"/>
    <property type="match status" value="1"/>
</dbReference>
<dbReference type="SMART" id="SM00191">
    <property type="entry name" value="Int_alpha"/>
    <property type="match status" value="3"/>
</dbReference>
<keyword evidence="3" id="KW-0325">Glycoprotein</keyword>
<proteinExistence type="predicted"/>
<evidence type="ECO:0000256" key="2">
    <source>
        <dbReference type="ARBA" id="ARBA00022737"/>
    </source>
</evidence>
<evidence type="ECO:0000313" key="7">
    <source>
        <dbReference type="Proteomes" id="UP000625631"/>
    </source>
</evidence>
<dbReference type="Pfam" id="PF13517">
    <property type="entry name" value="FG-GAP_3"/>
    <property type="match status" value="3"/>
</dbReference>
<gene>
    <name evidence="6" type="ORF">I7X13_18510</name>
</gene>
<keyword evidence="2" id="KW-0677">Repeat</keyword>
<name>A0ABS0QBL4_9BACT</name>
<reference evidence="6 7" key="1">
    <citation type="submission" date="2020-12" db="EMBL/GenBank/DDBJ databases">
        <title>Hymenobacter sp.</title>
        <authorList>
            <person name="Kim M.K."/>
        </authorList>
    </citation>
    <scope>NUCLEOTIDE SEQUENCE [LARGE SCALE GENOMIC DNA]</scope>
    <source>
        <strain evidence="6 7">BT442</strain>
    </source>
</reference>
<dbReference type="Gene3D" id="2.130.10.130">
    <property type="entry name" value="Integrin alpha, N-terminal"/>
    <property type="match status" value="2"/>
</dbReference>
<accession>A0ABS0QBL4</accession>
<dbReference type="PANTHER" id="PTHR46580:SF2">
    <property type="entry name" value="MAM DOMAIN-CONTAINING PROTEIN"/>
    <property type="match status" value="1"/>
</dbReference>
<dbReference type="Gene3D" id="2.30.30.100">
    <property type="match status" value="1"/>
</dbReference>